<organism evidence="3 4">
    <name type="scientific">Hyphobacterium vulgare</name>
    <dbReference type="NCBI Taxonomy" id="1736751"/>
    <lineage>
        <taxon>Bacteria</taxon>
        <taxon>Pseudomonadati</taxon>
        <taxon>Pseudomonadota</taxon>
        <taxon>Alphaproteobacteria</taxon>
        <taxon>Maricaulales</taxon>
        <taxon>Maricaulaceae</taxon>
        <taxon>Hyphobacterium</taxon>
    </lineage>
</organism>
<proteinExistence type="predicted"/>
<keyword evidence="4" id="KW-1185">Reference proteome</keyword>
<dbReference type="InterPro" id="IPR052713">
    <property type="entry name" value="FeoA"/>
</dbReference>
<dbReference type="RefSeq" id="WP_343165539.1">
    <property type="nucleotide sequence ID" value="NZ_JBHRSV010000006.1"/>
</dbReference>
<dbReference type="InterPro" id="IPR008988">
    <property type="entry name" value="Transcriptional_repressor_C"/>
</dbReference>
<evidence type="ECO:0000313" key="4">
    <source>
        <dbReference type="Proteomes" id="UP001595379"/>
    </source>
</evidence>
<accession>A0ABV6ZW74</accession>
<dbReference type="InterPro" id="IPR007167">
    <property type="entry name" value="Fe-transptr_FeoA-like"/>
</dbReference>
<dbReference type="SMART" id="SM00899">
    <property type="entry name" value="FeoA"/>
    <property type="match status" value="1"/>
</dbReference>
<dbReference type="SUPFAM" id="SSF50037">
    <property type="entry name" value="C-terminal domain of transcriptional repressors"/>
    <property type="match status" value="1"/>
</dbReference>
<protein>
    <submittedName>
        <fullName evidence="3">Ferrous iron transport protein A</fullName>
    </submittedName>
</protein>
<dbReference type="PANTHER" id="PTHR42954">
    <property type="entry name" value="FE(2+) TRANSPORT PROTEIN A"/>
    <property type="match status" value="1"/>
</dbReference>
<reference evidence="4" key="1">
    <citation type="journal article" date="2019" name="Int. J. Syst. Evol. Microbiol.">
        <title>The Global Catalogue of Microorganisms (GCM) 10K type strain sequencing project: providing services to taxonomists for standard genome sequencing and annotation.</title>
        <authorList>
            <consortium name="The Broad Institute Genomics Platform"/>
            <consortium name="The Broad Institute Genome Sequencing Center for Infectious Disease"/>
            <person name="Wu L."/>
            <person name="Ma J."/>
        </authorList>
    </citation>
    <scope>NUCLEOTIDE SEQUENCE [LARGE SCALE GENOMIC DNA]</scope>
    <source>
        <strain evidence="4">KCTC 52487</strain>
    </source>
</reference>
<dbReference type="Proteomes" id="UP001595379">
    <property type="component" value="Unassembled WGS sequence"/>
</dbReference>
<dbReference type="PANTHER" id="PTHR42954:SF2">
    <property type="entry name" value="FE(2+) TRANSPORT PROTEIN A"/>
    <property type="match status" value="1"/>
</dbReference>
<feature type="domain" description="Ferrous iron transporter FeoA-like" evidence="2">
    <location>
        <begin position="1"/>
        <end position="75"/>
    </location>
</feature>
<gene>
    <name evidence="3" type="ORF">ACFOOR_06070</name>
</gene>
<dbReference type="InterPro" id="IPR038157">
    <property type="entry name" value="FeoA_core_dom"/>
</dbReference>
<keyword evidence="1" id="KW-0408">Iron</keyword>
<comment type="caution">
    <text evidence="3">The sequence shown here is derived from an EMBL/GenBank/DDBJ whole genome shotgun (WGS) entry which is preliminary data.</text>
</comment>
<evidence type="ECO:0000313" key="3">
    <source>
        <dbReference type="EMBL" id="MFC2925665.1"/>
    </source>
</evidence>
<dbReference type="Gene3D" id="2.30.30.90">
    <property type="match status" value="1"/>
</dbReference>
<dbReference type="EMBL" id="JBHRSV010000006">
    <property type="protein sequence ID" value="MFC2925665.1"/>
    <property type="molecule type" value="Genomic_DNA"/>
</dbReference>
<evidence type="ECO:0000259" key="2">
    <source>
        <dbReference type="SMART" id="SM00899"/>
    </source>
</evidence>
<evidence type="ECO:0000256" key="1">
    <source>
        <dbReference type="ARBA" id="ARBA00023004"/>
    </source>
</evidence>
<dbReference type="Pfam" id="PF04023">
    <property type="entry name" value="FeoA"/>
    <property type="match status" value="1"/>
</dbReference>
<name>A0ABV6ZW74_9PROT</name>
<sequence length="76" mass="8264">MTLDELARGQVARVTGFATGDSGLEPKLREIGFAEDDEVEIVHFGPLMARPVCVRLNRTLIALRRNEAAAIEVSIG</sequence>